<feature type="compositionally biased region" description="Polar residues" evidence="3">
    <location>
        <begin position="311"/>
        <end position="326"/>
    </location>
</feature>
<proteinExistence type="predicted"/>
<comment type="caution">
    <text evidence="5">The sequence shown here is derived from an EMBL/GenBank/DDBJ whole genome shotgun (WGS) entry which is preliminary data.</text>
</comment>
<feature type="compositionally biased region" description="Polar residues" evidence="3">
    <location>
        <begin position="1331"/>
        <end position="1340"/>
    </location>
</feature>
<feature type="region of interest" description="Disordered" evidence="3">
    <location>
        <begin position="711"/>
        <end position="756"/>
    </location>
</feature>
<feature type="region of interest" description="Disordered" evidence="3">
    <location>
        <begin position="792"/>
        <end position="817"/>
    </location>
</feature>
<feature type="region of interest" description="Disordered" evidence="3">
    <location>
        <begin position="191"/>
        <end position="278"/>
    </location>
</feature>
<feature type="compositionally biased region" description="Polar residues" evidence="3">
    <location>
        <begin position="1464"/>
        <end position="1475"/>
    </location>
</feature>
<feature type="region of interest" description="Disordered" evidence="3">
    <location>
        <begin position="836"/>
        <end position="856"/>
    </location>
</feature>
<dbReference type="PANTHER" id="PTHR23172">
    <property type="entry name" value="AUXILIN/CYCLIN G-ASSOCIATED KINASE-RELATED"/>
    <property type="match status" value="1"/>
</dbReference>
<dbReference type="OMA" id="SERSMGF"/>
<evidence type="ECO:0000256" key="2">
    <source>
        <dbReference type="SAM" id="Coils"/>
    </source>
</evidence>
<feature type="region of interest" description="Disordered" evidence="3">
    <location>
        <begin position="1461"/>
        <end position="1492"/>
    </location>
</feature>
<dbReference type="GO" id="GO:0072318">
    <property type="term" value="P:clathrin coat disassembly"/>
    <property type="evidence" value="ECO:0007669"/>
    <property type="project" value="TreeGrafter"/>
</dbReference>
<feature type="compositionally biased region" description="Polar residues" evidence="3">
    <location>
        <begin position="1295"/>
        <end position="1310"/>
    </location>
</feature>
<feature type="compositionally biased region" description="Polar residues" evidence="3">
    <location>
        <begin position="1356"/>
        <end position="1372"/>
    </location>
</feature>
<feature type="compositionally biased region" description="Basic and acidic residues" evidence="3">
    <location>
        <begin position="743"/>
        <end position="756"/>
    </location>
</feature>
<feature type="region of interest" description="Disordered" evidence="3">
    <location>
        <begin position="1506"/>
        <end position="1602"/>
    </location>
</feature>
<protein>
    <submittedName>
        <fullName evidence="5">Putative DnaJ domain-containing protein</fullName>
    </submittedName>
</protein>
<dbReference type="SUPFAM" id="SSF46565">
    <property type="entry name" value="Chaperone J-domain"/>
    <property type="match status" value="1"/>
</dbReference>
<feature type="compositionally biased region" description="Basic and acidic residues" evidence="3">
    <location>
        <begin position="111"/>
        <end position="133"/>
    </location>
</feature>
<keyword evidence="6" id="KW-1185">Reference proteome</keyword>
<dbReference type="EMBL" id="PDCK01000044">
    <property type="protein sequence ID" value="PRQ27066.1"/>
    <property type="molecule type" value="Genomic_DNA"/>
</dbReference>
<feature type="compositionally biased region" description="Basic and acidic residues" evidence="3">
    <location>
        <begin position="1590"/>
        <end position="1602"/>
    </location>
</feature>
<dbReference type="Proteomes" id="UP000238479">
    <property type="component" value="Chromosome 6"/>
</dbReference>
<feature type="compositionally biased region" description="Basic and acidic residues" evidence="3">
    <location>
        <begin position="1373"/>
        <end position="1382"/>
    </location>
</feature>
<name>A0A2P6PYS9_ROSCH</name>
<feature type="region of interest" description="Disordered" evidence="3">
    <location>
        <begin position="302"/>
        <end position="326"/>
    </location>
</feature>
<gene>
    <name evidence="5" type="ORF">RchiOBHm_Chr6g0301361</name>
</gene>
<feature type="compositionally biased region" description="Polar residues" evidence="3">
    <location>
        <begin position="1383"/>
        <end position="1399"/>
    </location>
</feature>
<dbReference type="CDD" id="cd06257">
    <property type="entry name" value="DnaJ"/>
    <property type="match status" value="1"/>
</dbReference>
<dbReference type="GO" id="GO:0031982">
    <property type="term" value="C:vesicle"/>
    <property type="evidence" value="ECO:0007669"/>
    <property type="project" value="TreeGrafter"/>
</dbReference>
<feature type="region of interest" description="Disordered" evidence="3">
    <location>
        <begin position="106"/>
        <end position="135"/>
    </location>
</feature>
<feature type="coiled-coil region" evidence="2">
    <location>
        <begin position="1409"/>
        <end position="1437"/>
    </location>
</feature>
<dbReference type="InterPro" id="IPR001623">
    <property type="entry name" value="DnaJ_domain"/>
</dbReference>
<dbReference type="GO" id="GO:0005737">
    <property type="term" value="C:cytoplasm"/>
    <property type="evidence" value="ECO:0007669"/>
    <property type="project" value="TreeGrafter"/>
</dbReference>
<reference evidence="5 6" key="1">
    <citation type="journal article" date="2018" name="Nat. Genet.">
        <title>The Rosa genome provides new insights in the design of modern roses.</title>
        <authorList>
            <person name="Bendahmane M."/>
        </authorList>
    </citation>
    <scope>NUCLEOTIDE SEQUENCE [LARGE SCALE GENOMIC DNA]</scope>
    <source>
        <strain evidence="6">cv. Old Blush</strain>
    </source>
</reference>
<feature type="compositionally biased region" description="Polar residues" evidence="3">
    <location>
        <begin position="1578"/>
        <end position="1587"/>
    </location>
</feature>
<accession>A0A2P6PYS9</accession>
<feature type="domain" description="J" evidence="4">
    <location>
        <begin position="1660"/>
        <end position="1724"/>
    </location>
</feature>
<dbReference type="Gramene" id="PRQ27066">
    <property type="protein sequence ID" value="PRQ27066"/>
    <property type="gene ID" value="RchiOBHm_Chr6g0301361"/>
</dbReference>
<feature type="compositionally biased region" description="Low complexity" evidence="3">
    <location>
        <begin position="1552"/>
        <end position="1572"/>
    </location>
</feature>
<feature type="region of interest" description="Disordered" evidence="3">
    <location>
        <begin position="444"/>
        <end position="464"/>
    </location>
</feature>
<evidence type="ECO:0000256" key="1">
    <source>
        <dbReference type="ARBA" id="ARBA00023054"/>
    </source>
</evidence>
<evidence type="ECO:0000256" key="3">
    <source>
        <dbReference type="SAM" id="MobiDB-lite"/>
    </source>
</evidence>
<sequence>MEYQTSSVALSQKLSSGHSIYDGVFTSAPSKFTVSSFSSRLEDYCEIFGGSGAASSIPVLEVPEPNERKASVDFRSSKLDYSNVFGGLGDSEFAVPYEELFAEPKKRTKFHKESSRRQAERVSPPKEAKRSCSEENIDLPNEAAYESFDGVKKFSMSYNQSNNRSKSFAGVHSVPAYTCLVDETAPLRATEGDKSVSMSMSMSSVAKERTTEGNRSVKAMRDQPAGDAGKQASGGGSVKAQNNSNWNNSIDELFNSNETGQGTPPSSSPPFSSQVSEGDKPVSLVANGVNGVERKMEGNHHMKAAGDHQATDASKQTSGGVAKFQNNSKWRSSSSIDKLFYSGEIAQETRPSNMPPFSSTRSDGKSEFEKPMASMFGVFNRDTFEGADSVSSPPYFDEEVETNSVAAASVAALTKAIEEAQASIQMAKELMDRKKFGPQNRVKLSFDNSMKPKSRKGGKFADKASISKETKTQELYDTMDVPVHVSAEPEQVTPVFENASIISDVMGTGEEVREKEIADNASIFTKKKTQQLQEEVHVSAGPEQVSVALEDADKLSGVMETREKVHGQEFKPTPTDHRHEEADDSEAAEQFYEFADTSEQDVSEATEQFYEVADSSEPDVSEATEEFYEFADSNGQHDTVLENQEANNTRKMFRSVDNDEQEKKTDMEAFENPEQVGKTLKAATEEEQREVENIFNIVGGVSEFDENVNGLASSQEGSNQEDNEKPQEAPREHEETAELTTTHVKETCEEKQNGDDKRFETQELQETEHVDIKLVAQEWVENEKIDREACMLEENETEQTYAQSEEDTDRSLNEDNKEEIIETVNDLYDKEDFEKRLKDDSKSEGNEKLQDTRPNEKILEEATCHKECENRQEESFEFVEAGRMQILMDESTENEKVQVTQEDQKNLECNFEAADNLYEQGVSGDLNSKQGSARHVDCDHVLMDESTENEKLQVTQEDQKNLECNSEAADNLYEQGVSVDLNSKQGSARHVDCDQDVEETQNLPTNKEDGGVREVAETSIQLEENEHQTELVEEENGMAEKEICETDGLTPSVKLPEECESDMSFVQKQDDKIGGESNVDYSVGRQVEECEELGDINSDMMGAEVAVNQERNENGPKSRKRWFDTNEVSETFIKLEEDGNQSELVEEEGVMEEKVICEIEGLASGVKLAEILKQMEDVIEIHSSDKNGTSVYGQKQDAQLAREPEVACNVGKHVEELGDINKNMMGPEVAAVNQEENVNITKSSHRKRWFDNGKDTKVAQAPHIFGRKAGSVLLDNETDTSLYTKIDKENHHKFMTSQSTEVNEDSQQATLRPKESDTIHSSRKESEQENNENPQTTLSAEESETDHNSQEVEQEGQATLTAKESETNYTSQKEVEREKENQQESQTANEFEISASSQKVVELEKDHLIQKAEKRRERERQKEKRAVERAIREARERSFADVKERVAETRQKVMAEAQGRLGKTSVQAKDTSLAEQASKEAKQKWERAAVERATVEARDRFLEKALSAKKSVPEKYSGASTEGKQAKRSASEKFSGASRDNGANRSSDLESKGSLSSSASRSPNSSNQSDPSPAERSAGTNGESAQRSKARLERNQRTAERAAKALAEKNNRDLLVQQEQAERNRLAEVLDAEVKRWSSGKERNLRALLSTLQYILGPDSGWQPVPLTDIVTAVAVKKAYRKAALFVHPDKLQQRGASIQQKYTCEKVFDLLKDAWNRFSMEER</sequence>
<evidence type="ECO:0000313" key="5">
    <source>
        <dbReference type="EMBL" id="PRQ27066.1"/>
    </source>
</evidence>
<feature type="compositionally biased region" description="Polar residues" evidence="3">
    <location>
        <begin position="711"/>
        <end position="720"/>
    </location>
</feature>
<dbReference type="PANTHER" id="PTHR23172:SF87">
    <property type="entry name" value="CHAPERONE DNAJ-DOMAIN SUPERFAMILY PROTEIN"/>
    <property type="match status" value="1"/>
</dbReference>
<organism evidence="5 6">
    <name type="scientific">Rosa chinensis</name>
    <name type="common">China rose</name>
    <dbReference type="NCBI Taxonomy" id="74649"/>
    <lineage>
        <taxon>Eukaryota</taxon>
        <taxon>Viridiplantae</taxon>
        <taxon>Streptophyta</taxon>
        <taxon>Embryophyta</taxon>
        <taxon>Tracheophyta</taxon>
        <taxon>Spermatophyta</taxon>
        <taxon>Magnoliopsida</taxon>
        <taxon>eudicotyledons</taxon>
        <taxon>Gunneridae</taxon>
        <taxon>Pentapetalae</taxon>
        <taxon>rosids</taxon>
        <taxon>fabids</taxon>
        <taxon>Rosales</taxon>
        <taxon>Rosaceae</taxon>
        <taxon>Rosoideae</taxon>
        <taxon>Rosoideae incertae sedis</taxon>
        <taxon>Rosa</taxon>
    </lineage>
</organism>
<dbReference type="STRING" id="74649.A0A2P6PYS9"/>
<evidence type="ECO:0000313" key="6">
    <source>
        <dbReference type="Proteomes" id="UP000238479"/>
    </source>
</evidence>
<dbReference type="GO" id="GO:0030276">
    <property type="term" value="F:clathrin binding"/>
    <property type="evidence" value="ECO:0007669"/>
    <property type="project" value="TreeGrafter"/>
</dbReference>
<feature type="compositionally biased region" description="Low complexity" evidence="3">
    <location>
        <begin position="195"/>
        <end position="205"/>
    </location>
</feature>
<dbReference type="PROSITE" id="PS50076">
    <property type="entry name" value="DNAJ_2"/>
    <property type="match status" value="1"/>
</dbReference>
<dbReference type="InterPro" id="IPR036869">
    <property type="entry name" value="J_dom_sf"/>
</dbReference>
<keyword evidence="1 2" id="KW-0175">Coiled coil</keyword>
<dbReference type="FunFam" id="1.10.287.110:FF:000009">
    <property type="entry name" value="Auxilin-related protein 1"/>
    <property type="match status" value="1"/>
</dbReference>
<feature type="compositionally biased region" description="Basic and acidic residues" evidence="3">
    <location>
        <begin position="1477"/>
        <end position="1492"/>
    </location>
</feature>
<feature type="region of interest" description="Disordered" evidence="3">
    <location>
        <begin position="1293"/>
        <end position="1404"/>
    </location>
</feature>
<feature type="compositionally biased region" description="Basic and acidic residues" evidence="3">
    <location>
        <begin position="1312"/>
        <end position="1327"/>
    </location>
</feature>
<dbReference type="OrthoDB" id="1717591at2759"/>
<dbReference type="GO" id="GO:0072583">
    <property type="term" value="P:clathrin-dependent endocytosis"/>
    <property type="evidence" value="ECO:0007669"/>
    <property type="project" value="TreeGrafter"/>
</dbReference>
<feature type="compositionally biased region" description="Basic and acidic residues" evidence="3">
    <location>
        <begin position="722"/>
        <end position="736"/>
    </location>
</feature>
<dbReference type="Gene3D" id="1.10.287.110">
    <property type="entry name" value="DnaJ domain"/>
    <property type="match status" value="1"/>
</dbReference>
<feature type="compositionally biased region" description="Polar residues" evidence="3">
    <location>
        <begin position="239"/>
        <end position="263"/>
    </location>
</feature>
<evidence type="ECO:0000259" key="4">
    <source>
        <dbReference type="PROSITE" id="PS50076"/>
    </source>
</evidence>